<keyword evidence="8" id="KW-1185">Reference proteome</keyword>
<dbReference type="InterPro" id="IPR036804">
    <property type="entry name" value="CheR_N_sf"/>
</dbReference>
<comment type="catalytic activity">
    <reaction evidence="1">
        <text>L-glutamyl-[protein] + S-adenosyl-L-methionine = [protein]-L-glutamate 5-O-methyl ester + S-adenosyl-L-homocysteine</text>
        <dbReference type="Rhea" id="RHEA:24452"/>
        <dbReference type="Rhea" id="RHEA-COMP:10208"/>
        <dbReference type="Rhea" id="RHEA-COMP:10311"/>
        <dbReference type="ChEBI" id="CHEBI:29973"/>
        <dbReference type="ChEBI" id="CHEBI:57856"/>
        <dbReference type="ChEBI" id="CHEBI:59789"/>
        <dbReference type="ChEBI" id="CHEBI:82795"/>
        <dbReference type="EC" id="2.1.1.80"/>
    </reaction>
</comment>
<keyword evidence="3 7" id="KW-0489">Methyltransferase</keyword>
<evidence type="ECO:0000313" key="7">
    <source>
        <dbReference type="EMBL" id="MBB5984397.1"/>
    </source>
</evidence>
<comment type="caution">
    <text evidence="7">The sequence shown here is derived from an EMBL/GenBank/DDBJ whole genome shotgun (WGS) entry which is preliminary data.</text>
</comment>
<dbReference type="GO" id="GO:0032259">
    <property type="term" value="P:methylation"/>
    <property type="evidence" value="ECO:0007669"/>
    <property type="project" value="UniProtKB-KW"/>
</dbReference>
<dbReference type="Gene3D" id="1.10.155.10">
    <property type="entry name" value="Chemotaxis receptor methyltransferase CheR, N-terminal domain"/>
    <property type="match status" value="1"/>
</dbReference>
<dbReference type="Pfam" id="PF01739">
    <property type="entry name" value="CheR"/>
    <property type="match status" value="1"/>
</dbReference>
<dbReference type="PANTHER" id="PTHR24422">
    <property type="entry name" value="CHEMOTAXIS PROTEIN METHYLTRANSFERASE"/>
    <property type="match status" value="1"/>
</dbReference>
<dbReference type="GO" id="GO:0008983">
    <property type="term" value="F:protein-glutamate O-methyltransferase activity"/>
    <property type="evidence" value="ECO:0007669"/>
    <property type="project" value="UniProtKB-EC"/>
</dbReference>
<dbReference type="InterPro" id="IPR000780">
    <property type="entry name" value="CheR_MeTrfase"/>
</dbReference>
<dbReference type="PANTHER" id="PTHR24422:SF21">
    <property type="entry name" value="CHEMOTAXIS PROTEIN METHYLTRANSFERASE 1"/>
    <property type="match status" value="1"/>
</dbReference>
<dbReference type="InterPro" id="IPR050903">
    <property type="entry name" value="Bact_Chemotaxis_MeTrfase"/>
</dbReference>
<evidence type="ECO:0000313" key="8">
    <source>
        <dbReference type="Proteomes" id="UP001138540"/>
    </source>
</evidence>
<evidence type="ECO:0000256" key="2">
    <source>
        <dbReference type="ARBA" id="ARBA00012534"/>
    </source>
</evidence>
<name>A0ABR6NCJ7_9SPHN</name>
<dbReference type="RefSeq" id="WP_260394605.1">
    <property type="nucleotide sequence ID" value="NZ_JACHKA010000001.1"/>
</dbReference>
<gene>
    <name evidence="7" type="ORF">HNP60_000371</name>
</gene>
<evidence type="ECO:0000256" key="3">
    <source>
        <dbReference type="ARBA" id="ARBA00022603"/>
    </source>
</evidence>
<dbReference type="InterPro" id="IPR029063">
    <property type="entry name" value="SAM-dependent_MTases_sf"/>
</dbReference>
<dbReference type="EC" id="2.1.1.80" evidence="2"/>
<protein>
    <recommendedName>
        <fullName evidence="2">protein-glutamate O-methyltransferase</fullName>
        <ecNumber evidence="2">2.1.1.80</ecNumber>
    </recommendedName>
</protein>
<dbReference type="PRINTS" id="PR00996">
    <property type="entry name" value="CHERMTFRASE"/>
</dbReference>
<feature type="domain" description="CheR-type methyltransferase" evidence="6">
    <location>
        <begin position="13"/>
        <end position="260"/>
    </location>
</feature>
<dbReference type="InterPro" id="IPR022642">
    <property type="entry name" value="CheR_C"/>
</dbReference>
<dbReference type="Gene3D" id="3.40.50.150">
    <property type="entry name" value="Vaccinia Virus protein VP39"/>
    <property type="match status" value="1"/>
</dbReference>
<dbReference type="EMBL" id="JACHKA010000001">
    <property type="protein sequence ID" value="MBB5984397.1"/>
    <property type="molecule type" value="Genomic_DNA"/>
</dbReference>
<evidence type="ECO:0000259" key="6">
    <source>
        <dbReference type="PROSITE" id="PS50123"/>
    </source>
</evidence>
<keyword evidence="4 7" id="KW-0808">Transferase</keyword>
<dbReference type="SUPFAM" id="SSF53335">
    <property type="entry name" value="S-adenosyl-L-methionine-dependent methyltransferases"/>
    <property type="match status" value="1"/>
</dbReference>
<evidence type="ECO:0000256" key="5">
    <source>
        <dbReference type="ARBA" id="ARBA00022691"/>
    </source>
</evidence>
<dbReference type="Proteomes" id="UP001138540">
    <property type="component" value="Unassembled WGS sequence"/>
</dbReference>
<dbReference type="PROSITE" id="PS50123">
    <property type="entry name" value="CHER"/>
    <property type="match status" value="1"/>
</dbReference>
<accession>A0ABR6NCJ7</accession>
<sequence length="292" mass="32688">MAGRGMSGTGTHDQTIARLGDLLASRTGQTLTEARRWRIETSLRPLLRARGLPSLDALLVALDADPDGRLTRQAIDAMLNHESSFFRDHAVFEAIEHQVLPRIRDQAREKVLRIWSAGCSTGQEAYSLAMMIRRMGDMWDGWRINILGTDVSEISIATARRGCYAQMDMQRGLPVNDLLRWFRPLGEDWQIAEEIRAMVSFQADNLLDTSRVSGLFDLILCRNLLFYFPEDKRRLAQDQLARHARPGTFLVLGAGEMLAGGNNAFTNCRELSCIYVAERPIAANGVISRLAG</sequence>
<organism evidence="7 8">
    <name type="scientific">Sphingobium lignivorans</name>
    <dbReference type="NCBI Taxonomy" id="2735886"/>
    <lineage>
        <taxon>Bacteria</taxon>
        <taxon>Pseudomonadati</taxon>
        <taxon>Pseudomonadota</taxon>
        <taxon>Alphaproteobacteria</taxon>
        <taxon>Sphingomonadales</taxon>
        <taxon>Sphingomonadaceae</taxon>
        <taxon>Sphingobium</taxon>
    </lineage>
</organism>
<dbReference type="SMART" id="SM00138">
    <property type="entry name" value="MeTrc"/>
    <property type="match status" value="1"/>
</dbReference>
<evidence type="ECO:0000256" key="1">
    <source>
        <dbReference type="ARBA" id="ARBA00001541"/>
    </source>
</evidence>
<reference evidence="7 8" key="1">
    <citation type="submission" date="2020-08" db="EMBL/GenBank/DDBJ databases">
        <title>Exploring microbial biodiversity for novel pathways involved in the catabolism of aromatic compounds derived from lignin.</title>
        <authorList>
            <person name="Elkins J."/>
        </authorList>
    </citation>
    <scope>NUCLEOTIDE SEQUENCE [LARGE SCALE GENOMIC DNA]</scope>
    <source>
        <strain evidence="7 8">B1D3A</strain>
    </source>
</reference>
<dbReference type="SUPFAM" id="SSF47757">
    <property type="entry name" value="Chemotaxis receptor methyltransferase CheR, N-terminal domain"/>
    <property type="match status" value="1"/>
</dbReference>
<proteinExistence type="predicted"/>
<keyword evidence="5" id="KW-0949">S-adenosyl-L-methionine</keyword>
<evidence type="ECO:0000256" key="4">
    <source>
        <dbReference type="ARBA" id="ARBA00022679"/>
    </source>
</evidence>